<dbReference type="PANTHER" id="PTHR43874:SF147">
    <property type="entry name" value="TYPE-A RESPONSE REGULATOR"/>
    <property type="match status" value="1"/>
</dbReference>
<dbReference type="InterPro" id="IPR011006">
    <property type="entry name" value="CheY-like_superfamily"/>
</dbReference>
<evidence type="ECO:0000256" key="1">
    <source>
        <dbReference type="ARBA" id="ARBA00023012"/>
    </source>
</evidence>
<feature type="region of interest" description="Disordered" evidence="3">
    <location>
        <begin position="188"/>
        <end position="223"/>
    </location>
</feature>
<dbReference type="SMART" id="SM00448">
    <property type="entry name" value="REC"/>
    <property type="match status" value="1"/>
</dbReference>
<reference evidence="6 7" key="1">
    <citation type="journal article" date="2011" name="Science">
        <title>The Selaginella genome identifies genetic changes associated with the evolution of vascular plants.</title>
        <authorList>
            <person name="Banks J.A."/>
            <person name="Nishiyama T."/>
            <person name="Hasebe M."/>
            <person name="Bowman J.L."/>
            <person name="Gribskov M."/>
            <person name="dePamphilis C."/>
            <person name="Albert V.A."/>
            <person name="Aono N."/>
            <person name="Aoyama T."/>
            <person name="Ambrose B.A."/>
            <person name="Ashton N.W."/>
            <person name="Axtell M.J."/>
            <person name="Barker E."/>
            <person name="Barker M.S."/>
            <person name="Bennetzen J.L."/>
            <person name="Bonawitz N.D."/>
            <person name="Chapple C."/>
            <person name="Cheng C."/>
            <person name="Correa L.G."/>
            <person name="Dacre M."/>
            <person name="DeBarry J."/>
            <person name="Dreyer I."/>
            <person name="Elias M."/>
            <person name="Engstrom E.M."/>
            <person name="Estelle M."/>
            <person name="Feng L."/>
            <person name="Finet C."/>
            <person name="Floyd S.K."/>
            <person name="Frommer W.B."/>
            <person name="Fujita T."/>
            <person name="Gramzow L."/>
            <person name="Gutensohn M."/>
            <person name="Harholt J."/>
            <person name="Hattori M."/>
            <person name="Heyl A."/>
            <person name="Hirai T."/>
            <person name="Hiwatashi Y."/>
            <person name="Ishikawa M."/>
            <person name="Iwata M."/>
            <person name="Karol K.G."/>
            <person name="Koehler B."/>
            <person name="Kolukisaoglu U."/>
            <person name="Kubo M."/>
            <person name="Kurata T."/>
            <person name="Lalonde S."/>
            <person name="Li K."/>
            <person name="Li Y."/>
            <person name="Litt A."/>
            <person name="Lyons E."/>
            <person name="Manning G."/>
            <person name="Maruyama T."/>
            <person name="Michael T.P."/>
            <person name="Mikami K."/>
            <person name="Miyazaki S."/>
            <person name="Morinaga S."/>
            <person name="Murata T."/>
            <person name="Mueller-Roeber B."/>
            <person name="Nelson D.R."/>
            <person name="Obara M."/>
            <person name="Oguri Y."/>
            <person name="Olmstead R.G."/>
            <person name="Onodera N."/>
            <person name="Petersen B.L."/>
            <person name="Pils B."/>
            <person name="Prigge M."/>
            <person name="Rensing S.A."/>
            <person name="Riano-Pachon D.M."/>
            <person name="Roberts A.W."/>
            <person name="Sato Y."/>
            <person name="Scheller H.V."/>
            <person name="Schulz B."/>
            <person name="Schulz C."/>
            <person name="Shakirov E.V."/>
            <person name="Shibagaki N."/>
            <person name="Shinohara N."/>
            <person name="Shippen D.E."/>
            <person name="Soerensen I."/>
            <person name="Sotooka R."/>
            <person name="Sugimoto N."/>
            <person name="Sugita M."/>
            <person name="Sumikawa N."/>
            <person name="Tanurdzic M."/>
            <person name="Theissen G."/>
            <person name="Ulvskov P."/>
            <person name="Wakazuki S."/>
            <person name="Weng J.K."/>
            <person name="Willats W.W."/>
            <person name="Wipf D."/>
            <person name="Wolf P.G."/>
            <person name="Yang L."/>
            <person name="Zimmer A.D."/>
            <person name="Zhu Q."/>
            <person name="Mitros T."/>
            <person name="Hellsten U."/>
            <person name="Loque D."/>
            <person name="Otillar R."/>
            <person name="Salamov A."/>
            <person name="Schmutz J."/>
            <person name="Shapiro H."/>
            <person name="Lindquist E."/>
            <person name="Lucas S."/>
            <person name="Rokhsar D."/>
            <person name="Grigoriev I.V."/>
        </authorList>
    </citation>
    <scope>NUCLEOTIDE SEQUENCE [LARGE SCALE GENOMIC DNA]</scope>
</reference>
<proteinExistence type="predicted"/>
<dbReference type="Gramene" id="EFJ26364">
    <property type="protein sequence ID" value="EFJ26364"/>
    <property type="gene ID" value="SELMODRAFT_97144"/>
</dbReference>
<keyword evidence="4" id="KW-0812">Transmembrane</keyword>
<dbReference type="Gene3D" id="3.40.50.2300">
    <property type="match status" value="1"/>
</dbReference>
<keyword evidence="2" id="KW-0597">Phosphoprotein</keyword>
<dbReference type="GO" id="GO:0009736">
    <property type="term" value="P:cytokinin-activated signaling pathway"/>
    <property type="evidence" value="ECO:0007669"/>
    <property type="project" value="InterPro"/>
</dbReference>
<feature type="domain" description="Response regulatory" evidence="5">
    <location>
        <begin position="9"/>
        <end position="155"/>
    </location>
</feature>
<dbReference type="PROSITE" id="PS50110">
    <property type="entry name" value="RESPONSE_REGULATORY"/>
    <property type="match status" value="1"/>
</dbReference>
<dbReference type="InParanoid" id="D8RMM4"/>
<feature type="modified residue" description="4-aspartylphosphate" evidence="2">
    <location>
        <position position="88"/>
    </location>
</feature>
<evidence type="ECO:0000256" key="4">
    <source>
        <dbReference type="SAM" id="Phobius"/>
    </source>
</evidence>
<organism evidence="7">
    <name type="scientific">Selaginella moellendorffii</name>
    <name type="common">Spikemoss</name>
    <dbReference type="NCBI Taxonomy" id="88036"/>
    <lineage>
        <taxon>Eukaryota</taxon>
        <taxon>Viridiplantae</taxon>
        <taxon>Streptophyta</taxon>
        <taxon>Embryophyta</taxon>
        <taxon>Tracheophyta</taxon>
        <taxon>Lycopodiopsida</taxon>
        <taxon>Selaginellales</taxon>
        <taxon>Selaginellaceae</taxon>
        <taxon>Selaginella</taxon>
    </lineage>
</organism>
<keyword evidence="7" id="KW-1185">Reference proteome</keyword>
<dbReference type="Proteomes" id="UP000001514">
    <property type="component" value="Unassembled WGS sequence"/>
</dbReference>
<keyword evidence="4" id="KW-0472">Membrane</keyword>
<gene>
    <name evidence="6" type="primary">RR6-2</name>
    <name evidence="6" type="ORF">SELMODRAFT_97144</name>
</gene>
<evidence type="ECO:0000259" key="5">
    <source>
        <dbReference type="PROSITE" id="PS50110"/>
    </source>
</evidence>
<dbReference type="InterPro" id="IPR045279">
    <property type="entry name" value="ARR-like"/>
</dbReference>
<dbReference type="PANTHER" id="PTHR43874">
    <property type="entry name" value="TWO-COMPONENT RESPONSE REGULATOR"/>
    <property type="match status" value="1"/>
</dbReference>
<name>D8RMM4_SELML</name>
<dbReference type="SUPFAM" id="SSF52172">
    <property type="entry name" value="CheY-like"/>
    <property type="match status" value="1"/>
</dbReference>
<protein>
    <submittedName>
        <fullName evidence="6">Uncharacterized protein RR6-2</fullName>
    </submittedName>
</protein>
<evidence type="ECO:0000256" key="3">
    <source>
        <dbReference type="SAM" id="MobiDB-lite"/>
    </source>
</evidence>
<dbReference type="Pfam" id="PF00072">
    <property type="entry name" value="Response_reg"/>
    <property type="match status" value="1"/>
</dbReference>
<dbReference type="FunCoup" id="D8RMM4">
    <property type="interactions" value="216"/>
</dbReference>
<evidence type="ECO:0000313" key="6">
    <source>
        <dbReference type="EMBL" id="EFJ26364.1"/>
    </source>
</evidence>
<dbReference type="EMBL" id="GL377584">
    <property type="protein sequence ID" value="EFJ26364.1"/>
    <property type="molecule type" value="Genomic_DNA"/>
</dbReference>
<keyword evidence="1" id="KW-0902">Two-component regulatory system</keyword>
<keyword evidence="4" id="KW-1133">Transmembrane helix</keyword>
<evidence type="ECO:0000256" key="2">
    <source>
        <dbReference type="PROSITE-ProRule" id="PRU00169"/>
    </source>
</evidence>
<feature type="transmembrane region" description="Helical" evidence="4">
    <location>
        <begin position="55"/>
        <end position="77"/>
    </location>
</feature>
<dbReference type="eggNOG" id="KOG1601">
    <property type="taxonomic scope" value="Eukaryota"/>
</dbReference>
<dbReference type="GO" id="GO:0000160">
    <property type="term" value="P:phosphorelay signal transduction system"/>
    <property type="evidence" value="ECO:0007669"/>
    <property type="project" value="UniProtKB-KW"/>
</dbReference>
<dbReference type="CDD" id="cd17581">
    <property type="entry name" value="REC_typeA_ARR"/>
    <property type="match status" value="1"/>
</dbReference>
<dbReference type="KEGG" id="smo:SELMODRAFT_97144"/>
<accession>D8RMM4</accession>
<evidence type="ECO:0000313" key="7">
    <source>
        <dbReference type="Proteomes" id="UP000001514"/>
    </source>
</evidence>
<dbReference type="HOGENOM" id="CLU_000445_69_5_1"/>
<dbReference type="AlphaFoldDB" id="D8RMM4"/>
<dbReference type="InterPro" id="IPR001789">
    <property type="entry name" value="Sig_transdc_resp-reg_receiver"/>
</dbReference>
<sequence>MDLEGREIHVLAVDDSHLDRKVVERLLKNSSYKVTTVDSAFRALEVLGIVGSAPVVINVSSHLLVHFLCFLWLLLLLQAIKINLIITDYCMPEMTGYDLLKKVKESSALKEIPVVIMSSENVAERITMCMAEGAKEFILKPLRVADVKRLRSHIQRHDDDDDDDDDDDCVESCRLPCLKRKPTLTDASRLEEASSLKRPKTAPGNLTTASMADAPENTKCPATSDKETISAIVVDGATATKLTESTKGERLLNPVESMTLRKVEINNTVVSSSRQAPAIAGGLETTGEISPVL</sequence>